<dbReference type="GO" id="GO:0046872">
    <property type="term" value="F:metal ion binding"/>
    <property type="evidence" value="ECO:0007669"/>
    <property type="project" value="UniProtKB-KW"/>
</dbReference>
<evidence type="ECO:0000256" key="3">
    <source>
        <dbReference type="ARBA" id="ARBA00022801"/>
    </source>
</evidence>
<sequence length="150" mass="17306">MKARQYGVIPFRVTSRGTEVLLVTTRTKGRWSVPKGWPIKHHPPHKTAEIEAMEEAGLHGEAAMIPVGRFTNKRVKRGQPIRCTVDLFPFRVHGEFDNWPERLQRQRQWVDASIAATMVRKRGLKRAIRTLIKTQQTQRRRISCGEVEAS</sequence>
<dbReference type="InterPro" id="IPR015797">
    <property type="entry name" value="NUDIX_hydrolase-like_dom_sf"/>
</dbReference>
<dbReference type="SUPFAM" id="SSF55811">
    <property type="entry name" value="Nudix"/>
    <property type="match status" value="1"/>
</dbReference>
<gene>
    <name evidence="6" type="ORF">BJ125_11173</name>
    <name evidence="7" type="ORF">SAMN05892882_11173</name>
</gene>
<protein>
    <recommendedName>
        <fullName evidence="5">Nudix hydrolase domain-containing protein</fullName>
    </recommendedName>
</protein>
<dbReference type="GO" id="GO:0005737">
    <property type="term" value="C:cytoplasm"/>
    <property type="evidence" value="ECO:0007669"/>
    <property type="project" value="TreeGrafter"/>
</dbReference>
<dbReference type="Proteomes" id="UP000252631">
    <property type="component" value="Unassembled WGS sequence"/>
</dbReference>
<dbReference type="InterPro" id="IPR047198">
    <property type="entry name" value="DDP-like_NUDIX"/>
</dbReference>
<keyword evidence="4" id="KW-0460">Magnesium</keyword>
<accession>A0A336JP41</accession>
<dbReference type="RefSeq" id="WP_114358358.1">
    <property type="nucleotide sequence ID" value="NZ_QRDT01000011.1"/>
</dbReference>
<evidence type="ECO:0000259" key="5">
    <source>
        <dbReference type="PROSITE" id="PS51462"/>
    </source>
</evidence>
<proteinExistence type="predicted"/>
<dbReference type="AlphaFoldDB" id="A0A336JP41"/>
<dbReference type="CDD" id="cd04666">
    <property type="entry name" value="NUDIX_DIPP2_like_Nudt4"/>
    <property type="match status" value="1"/>
</dbReference>
<organism evidence="7 8">
    <name type="scientific">Rhodopseudomonas pentothenatexigens</name>
    <dbReference type="NCBI Taxonomy" id="999699"/>
    <lineage>
        <taxon>Bacteria</taxon>
        <taxon>Pseudomonadati</taxon>
        <taxon>Pseudomonadota</taxon>
        <taxon>Alphaproteobacteria</taxon>
        <taxon>Hyphomicrobiales</taxon>
        <taxon>Nitrobacteraceae</taxon>
        <taxon>Rhodopseudomonas</taxon>
    </lineage>
</organism>
<evidence type="ECO:0000313" key="6">
    <source>
        <dbReference type="EMBL" id="RED33236.1"/>
    </source>
</evidence>
<name>A0A336JP41_9BRAD</name>
<reference evidence="6 9" key="2">
    <citation type="submission" date="2018-07" db="EMBL/GenBank/DDBJ databases">
        <title>Genomic Encyclopedia of Archaeal and Bacterial Type Strains, Phase II (KMG-II): from individual species to whole genera.</title>
        <authorList>
            <person name="Goeker M."/>
        </authorList>
    </citation>
    <scope>NUCLEOTIDE SEQUENCE [LARGE SCALE GENOMIC DNA]</scope>
    <source>
        <strain evidence="6 9">JA575</strain>
    </source>
</reference>
<evidence type="ECO:0000256" key="4">
    <source>
        <dbReference type="ARBA" id="ARBA00022842"/>
    </source>
</evidence>
<dbReference type="PROSITE" id="PS51462">
    <property type="entry name" value="NUDIX"/>
    <property type="match status" value="1"/>
</dbReference>
<dbReference type="OrthoDB" id="7066910at2"/>
<keyword evidence="9" id="KW-1185">Reference proteome</keyword>
<dbReference type="GO" id="GO:0016462">
    <property type="term" value="F:pyrophosphatase activity"/>
    <property type="evidence" value="ECO:0007669"/>
    <property type="project" value="InterPro"/>
</dbReference>
<dbReference type="Proteomes" id="UP000256343">
    <property type="component" value="Unassembled WGS sequence"/>
</dbReference>
<feature type="domain" description="Nudix hydrolase" evidence="5">
    <location>
        <begin position="1"/>
        <end position="132"/>
    </location>
</feature>
<reference evidence="7 8" key="1">
    <citation type="submission" date="2017-08" db="EMBL/GenBank/DDBJ databases">
        <authorList>
            <person name="de Groot N.N."/>
        </authorList>
    </citation>
    <scope>NUCLEOTIDE SEQUENCE [LARGE SCALE GENOMIC DNA]</scope>
    <source>
        <strain evidence="7 8">JA575</strain>
    </source>
</reference>
<dbReference type="InterPro" id="IPR000086">
    <property type="entry name" value="NUDIX_hydrolase_dom"/>
</dbReference>
<evidence type="ECO:0000313" key="7">
    <source>
        <dbReference type="EMBL" id="SSW91312.1"/>
    </source>
</evidence>
<dbReference type="Gene3D" id="3.90.79.10">
    <property type="entry name" value="Nucleoside Triphosphate Pyrophosphohydrolase"/>
    <property type="match status" value="1"/>
</dbReference>
<evidence type="ECO:0000256" key="2">
    <source>
        <dbReference type="ARBA" id="ARBA00022723"/>
    </source>
</evidence>
<evidence type="ECO:0000313" key="8">
    <source>
        <dbReference type="Proteomes" id="UP000252631"/>
    </source>
</evidence>
<evidence type="ECO:0000313" key="9">
    <source>
        <dbReference type="Proteomes" id="UP000256343"/>
    </source>
</evidence>
<dbReference type="PANTHER" id="PTHR12629">
    <property type="entry name" value="DIPHOSPHOINOSITOL POLYPHOSPHATE PHOSPHOHYDROLASE"/>
    <property type="match status" value="1"/>
</dbReference>
<dbReference type="EMBL" id="UFQQ01000011">
    <property type="protein sequence ID" value="SSW91312.1"/>
    <property type="molecule type" value="Genomic_DNA"/>
</dbReference>
<evidence type="ECO:0000256" key="1">
    <source>
        <dbReference type="ARBA" id="ARBA00001946"/>
    </source>
</evidence>
<dbReference type="PANTHER" id="PTHR12629:SF0">
    <property type="entry name" value="DIPHOSPHOINOSITOL-POLYPHOSPHATE DIPHOSPHATASE"/>
    <property type="match status" value="1"/>
</dbReference>
<dbReference type="EMBL" id="QRDT01000011">
    <property type="protein sequence ID" value="RED33236.1"/>
    <property type="molecule type" value="Genomic_DNA"/>
</dbReference>
<keyword evidence="3" id="KW-0378">Hydrolase</keyword>
<comment type="cofactor">
    <cofactor evidence="1">
        <name>Mg(2+)</name>
        <dbReference type="ChEBI" id="CHEBI:18420"/>
    </cofactor>
</comment>
<keyword evidence="2" id="KW-0479">Metal-binding</keyword>